<dbReference type="RefSeq" id="WP_076479673.1">
    <property type="nucleotide sequence ID" value="NZ_FTNT01000006.1"/>
</dbReference>
<dbReference type="Pfam" id="PF03992">
    <property type="entry name" value="ABM"/>
    <property type="match status" value="1"/>
</dbReference>
<dbReference type="AlphaFoldDB" id="A0A1N7FW79"/>
<dbReference type="GO" id="GO:0004497">
    <property type="term" value="F:monooxygenase activity"/>
    <property type="evidence" value="ECO:0007669"/>
    <property type="project" value="UniProtKB-KW"/>
</dbReference>
<name>A0A1N7FW79_9NOCA</name>
<dbReference type="Gene3D" id="3.30.70.100">
    <property type="match status" value="1"/>
</dbReference>
<dbReference type="STRING" id="1344003.SAMN05445060_2344"/>
<proteinExistence type="predicted"/>
<evidence type="ECO:0000313" key="2">
    <source>
        <dbReference type="EMBL" id="SIS04590.1"/>
    </source>
</evidence>
<keyword evidence="2" id="KW-0503">Monooxygenase</keyword>
<dbReference type="EMBL" id="FTNT01000006">
    <property type="protein sequence ID" value="SIS04590.1"/>
    <property type="molecule type" value="Genomic_DNA"/>
</dbReference>
<dbReference type="InterPro" id="IPR050744">
    <property type="entry name" value="AI-2_Isomerase_LsrG"/>
</dbReference>
<dbReference type="OrthoDB" id="5244470at2"/>
<reference evidence="2 3" key="1">
    <citation type="submission" date="2017-01" db="EMBL/GenBank/DDBJ databases">
        <authorList>
            <person name="Mah S.A."/>
            <person name="Swanson W.J."/>
            <person name="Moy G.W."/>
            <person name="Vacquier V.D."/>
        </authorList>
    </citation>
    <scope>NUCLEOTIDE SEQUENCE [LARGE SCALE GENOMIC DNA]</scope>
    <source>
        <strain evidence="2 3">CPCC 203464</strain>
    </source>
</reference>
<organism evidence="2 3">
    <name type="scientific">Williamsia sterculiae</name>
    <dbReference type="NCBI Taxonomy" id="1344003"/>
    <lineage>
        <taxon>Bacteria</taxon>
        <taxon>Bacillati</taxon>
        <taxon>Actinomycetota</taxon>
        <taxon>Actinomycetes</taxon>
        <taxon>Mycobacteriales</taxon>
        <taxon>Nocardiaceae</taxon>
        <taxon>Williamsia</taxon>
    </lineage>
</organism>
<dbReference type="Proteomes" id="UP000186218">
    <property type="component" value="Unassembled WGS sequence"/>
</dbReference>
<evidence type="ECO:0000313" key="3">
    <source>
        <dbReference type="Proteomes" id="UP000186218"/>
    </source>
</evidence>
<dbReference type="InterPro" id="IPR011008">
    <property type="entry name" value="Dimeric_a/b-barrel"/>
</dbReference>
<dbReference type="PROSITE" id="PS51725">
    <property type="entry name" value="ABM"/>
    <property type="match status" value="1"/>
</dbReference>
<evidence type="ECO:0000259" key="1">
    <source>
        <dbReference type="PROSITE" id="PS51725"/>
    </source>
</evidence>
<dbReference type="PANTHER" id="PTHR33336:SF3">
    <property type="entry name" value="ABM DOMAIN-CONTAINING PROTEIN"/>
    <property type="match status" value="1"/>
</dbReference>
<feature type="domain" description="ABM" evidence="1">
    <location>
        <begin position="4"/>
        <end position="92"/>
    </location>
</feature>
<dbReference type="InterPro" id="IPR007138">
    <property type="entry name" value="ABM_dom"/>
</dbReference>
<sequence length="96" mass="10117">MSELHVVATLTAKPGTETDVAAALRTLATATRGESGCIAYDLFESASASGTFVTVERWKDQSDLDAHMKSPHVTEALASQSDNLADVTVHPLTSVD</sequence>
<dbReference type="PANTHER" id="PTHR33336">
    <property type="entry name" value="QUINOL MONOOXYGENASE YGIN-RELATED"/>
    <property type="match status" value="1"/>
</dbReference>
<protein>
    <submittedName>
        <fullName evidence="2">Quinol monooxygenase YgiN</fullName>
    </submittedName>
</protein>
<keyword evidence="3" id="KW-1185">Reference proteome</keyword>
<accession>A0A1N7FW79</accession>
<gene>
    <name evidence="2" type="ORF">SAMN05445060_2344</name>
</gene>
<keyword evidence="2" id="KW-0560">Oxidoreductase</keyword>
<dbReference type="SUPFAM" id="SSF54909">
    <property type="entry name" value="Dimeric alpha+beta barrel"/>
    <property type="match status" value="1"/>
</dbReference>